<keyword evidence="2" id="KW-0808">Transferase</keyword>
<dbReference type="GO" id="GO:0033553">
    <property type="term" value="C:rDNA heterochromatin"/>
    <property type="evidence" value="ECO:0007669"/>
    <property type="project" value="TreeGrafter"/>
</dbReference>
<dbReference type="InterPro" id="IPR026591">
    <property type="entry name" value="Sirtuin_cat_small_dom_sf"/>
</dbReference>
<evidence type="ECO:0000256" key="5">
    <source>
        <dbReference type="ARBA" id="ARBA00023027"/>
    </source>
</evidence>
<dbReference type="AlphaFoldDB" id="A0A5N4DK27"/>
<feature type="compositionally biased region" description="Gly residues" evidence="7">
    <location>
        <begin position="1"/>
        <end position="10"/>
    </location>
</feature>
<dbReference type="PANTHER" id="PTHR11085">
    <property type="entry name" value="NAD-DEPENDENT PROTEIN DEACYLASE SIRTUIN-5, MITOCHONDRIAL-RELATED"/>
    <property type="match status" value="1"/>
</dbReference>
<dbReference type="GO" id="GO:0003714">
    <property type="term" value="F:transcription corepressor activity"/>
    <property type="evidence" value="ECO:0007669"/>
    <property type="project" value="TreeGrafter"/>
</dbReference>
<name>A0A5N4DK27_CAMDR</name>
<keyword evidence="3" id="KW-0479">Metal-binding</keyword>
<dbReference type="EMBL" id="JWIN03000011">
    <property type="protein sequence ID" value="KAB1271409.1"/>
    <property type="molecule type" value="Genomic_DNA"/>
</dbReference>
<dbReference type="Pfam" id="PF02146">
    <property type="entry name" value="SIR2"/>
    <property type="match status" value="1"/>
</dbReference>
<dbReference type="GO" id="GO:0070403">
    <property type="term" value="F:NAD+ binding"/>
    <property type="evidence" value="ECO:0007669"/>
    <property type="project" value="InterPro"/>
</dbReference>
<feature type="compositionally biased region" description="Acidic residues" evidence="7">
    <location>
        <begin position="34"/>
        <end position="50"/>
    </location>
</feature>
<evidence type="ECO:0000256" key="6">
    <source>
        <dbReference type="PROSITE-ProRule" id="PRU00236"/>
    </source>
</evidence>
<feature type="region of interest" description="Disordered" evidence="7">
    <location>
        <begin position="1"/>
        <end position="50"/>
    </location>
</feature>
<dbReference type="GO" id="GO:0005637">
    <property type="term" value="C:nuclear inner membrane"/>
    <property type="evidence" value="ECO:0007669"/>
    <property type="project" value="TreeGrafter"/>
</dbReference>
<accession>A0A5N4DK27</accession>
<evidence type="ECO:0000259" key="8">
    <source>
        <dbReference type="PROSITE" id="PS50305"/>
    </source>
</evidence>
<keyword evidence="4" id="KW-0862">Zinc</keyword>
<dbReference type="Gene3D" id="3.30.1600.10">
    <property type="entry name" value="SIR2/SIRT2 'Small Domain"/>
    <property type="match status" value="1"/>
</dbReference>
<protein>
    <submittedName>
        <fullName evidence="9">NAD-dependent protein deacetylase sirtuin-1</fullName>
    </submittedName>
</protein>
<dbReference type="InterPro" id="IPR003000">
    <property type="entry name" value="Sirtuin"/>
</dbReference>
<dbReference type="GO" id="GO:0002039">
    <property type="term" value="F:p53 binding"/>
    <property type="evidence" value="ECO:0007669"/>
    <property type="project" value="TreeGrafter"/>
</dbReference>
<gene>
    <name evidence="9" type="ORF">Cadr_000009184</name>
</gene>
<dbReference type="GO" id="GO:0005654">
    <property type="term" value="C:nucleoplasm"/>
    <property type="evidence" value="ECO:0007669"/>
    <property type="project" value="TreeGrafter"/>
</dbReference>
<evidence type="ECO:0000256" key="7">
    <source>
        <dbReference type="SAM" id="MobiDB-lite"/>
    </source>
</evidence>
<evidence type="ECO:0000313" key="9">
    <source>
        <dbReference type="EMBL" id="KAB1271409.1"/>
    </source>
</evidence>
<feature type="domain" description="Deacetylase sirtuin-type" evidence="8">
    <location>
        <begin position="151"/>
        <end position="245"/>
    </location>
</feature>
<dbReference type="Gene3D" id="3.40.50.1220">
    <property type="entry name" value="TPP-binding domain"/>
    <property type="match status" value="1"/>
</dbReference>
<keyword evidence="5" id="KW-0520">NAD</keyword>
<feature type="non-terminal residue" evidence="9">
    <location>
        <position position="1"/>
    </location>
</feature>
<organism evidence="9 10">
    <name type="scientific">Camelus dromedarius</name>
    <name type="common">Dromedary</name>
    <name type="synonym">Arabian camel</name>
    <dbReference type="NCBI Taxonomy" id="9838"/>
    <lineage>
        <taxon>Eukaryota</taxon>
        <taxon>Metazoa</taxon>
        <taxon>Chordata</taxon>
        <taxon>Craniata</taxon>
        <taxon>Vertebrata</taxon>
        <taxon>Euteleostomi</taxon>
        <taxon>Mammalia</taxon>
        <taxon>Eutheria</taxon>
        <taxon>Laurasiatheria</taxon>
        <taxon>Artiodactyla</taxon>
        <taxon>Tylopoda</taxon>
        <taxon>Camelidae</taxon>
        <taxon>Camelus</taxon>
    </lineage>
</organism>
<dbReference type="GO" id="GO:0046872">
    <property type="term" value="F:metal ion binding"/>
    <property type="evidence" value="ECO:0007669"/>
    <property type="project" value="UniProtKB-KW"/>
</dbReference>
<keyword evidence="10" id="KW-1185">Reference proteome</keyword>
<evidence type="ECO:0000256" key="2">
    <source>
        <dbReference type="ARBA" id="ARBA00022679"/>
    </source>
</evidence>
<comment type="cofactor">
    <cofactor evidence="1">
        <name>Zn(2+)</name>
        <dbReference type="ChEBI" id="CHEBI:29105"/>
    </cofactor>
</comment>
<dbReference type="GO" id="GO:0017136">
    <property type="term" value="F:histone deacetylase activity, NAD-dependent"/>
    <property type="evidence" value="ECO:0007669"/>
    <property type="project" value="TreeGrafter"/>
</dbReference>
<dbReference type="PROSITE" id="PS50305">
    <property type="entry name" value="SIRTUIN"/>
    <property type="match status" value="1"/>
</dbReference>
<dbReference type="Proteomes" id="UP000299084">
    <property type="component" value="Unassembled WGS sequence"/>
</dbReference>
<evidence type="ECO:0000256" key="3">
    <source>
        <dbReference type="ARBA" id="ARBA00022723"/>
    </source>
</evidence>
<comment type="caution">
    <text evidence="6">Lacks conserved residue(s) required for the propagation of feature annotation.</text>
</comment>
<reference evidence="9 10" key="1">
    <citation type="journal article" date="2019" name="Mol. Ecol. Resour.">
        <title>Improving Illumina assemblies with Hi-C and long reads: an example with the North African dromedary.</title>
        <authorList>
            <person name="Elbers J.P."/>
            <person name="Rogers M.F."/>
            <person name="Perelman P.L."/>
            <person name="Proskuryakova A.A."/>
            <person name="Serdyukova N.A."/>
            <person name="Johnson W.E."/>
            <person name="Horin P."/>
            <person name="Corander J."/>
            <person name="Murphy D."/>
            <person name="Burger P.A."/>
        </authorList>
    </citation>
    <scope>NUCLEOTIDE SEQUENCE [LARGE SCALE GENOMIC DNA]</scope>
    <source>
        <strain evidence="9">Drom800</strain>
        <tissue evidence="9">Blood</tissue>
    </source>
</reference>
<dbReference type="SUPFAM" id="SSF52467">
    <property type="entry name" value="DHS-like NAD/FAD-binding domain"/>
    <property type="match status" value="1"/>
</dbReference>
<proteinExistence type="predicted"/>
<dbReference type="InterPro" id="IPR026590">
    <property type="entry name" value="Ssirtuin_cat_dom"/>
</dbReference>
<feature type="region of interest" description="Disordered" evidence="7">
    <location>
        <begin position="73"/>
        <end position="96"/>
    </location>
</feature>
<dbReference type="PANTHER" id="PTHR11085:SF9">
    <property type="entry name" value="NAD-DEPENDENT PROTEIN DEACETYLASE SIRTUIN-1"/>
    <property type="match status" value="1"/>
</dbReference>
<comment type="caution">
    <text evidence="9">The sequence shown here is derived from an EMBL/GenBank/DDBJ whole genome shotgun (WGS) entry which is preliminary data.</text>
</comment>
<dbReference type="InterPro" id="IPR029035">
    <property type="entry name" value="DHS-like_NAD/FAD-binding_dom"/>
</dbReference>
<dbReference type="InterPro" id="IPR050134">
    <property type="entry name" value="NAD-dep_sirtuin_deacylases"/>
</dbReference>
<evidence type="ECO:0000256" key="1">
    <source>
        <dbReference type="ARBA" id="ARBA00001947"/>
    </source>
</evidence>
<sequence>GDGGGRGAGGQAAAAAGEGDNGPGLQGLSREAPPADDFDDDDNEGEEEEEAAAAIGYRDNLLFGDEIITNGFHSCESDEDDRASHASSSDWTPRPRIGPYTFVQQHLMIGTDPRTILKDLLPETIPPPELDDMTLWQIVINILSEPPKRKKRKDINTIEDAVKLLQECKKIIVLTGAGVCKIHNTLVKGGGGVSVSCGIPDFRSRDGIYARLAVDFPDLPDPQAMFDIEYFRKDPRPFFKFAKVL</sequence>
<evidence type="ECO:0000313" key="10">
    <source>
        <dbReference type="Proteomes" id="UP000299084"/>
    </source>
</evidence>
<evidence type="ECO:0000256" key="4">
    <source>
        <dbReference type="ARBA" id="ARBA00022833"/>
    </source>
</evidence>